<dbReference type="GO" id="GO:0003677">
    <property type="term" value="F:DNA binding"/>
    <property type="evidence" value="ECO:0007669"/>
    <property type="project" value="InterPro"/>
</dbReference>
<dbReference type="InterPro" id="IPR011335">
    <property type="entry name" value="Restrct_endonuc-II-like"/>
</dbReference>
<name>A0AAX1ECZ4_9GAMM</name>
<gene>
    <name evidence="2" type="ORF">E3983_00370</name>
</gene>
<dbReference type="Proteomes" id="UP000295517">
    <property type="component" value="Chromosome"/>
</dbReference>
<keyword evidence="2" id="KW-0378">Hydrolase</keyword>
<evidence type="ECO:0000313" key="2">
    <source>
        <dbReference type="EMBL" id="QBR82943.1"/>
    </source>
</evidence>
<dbReference type="InterPro" id="IPR007560">
    <property type="entry name" value="Restrct_endonuc_IV_Mrr"/>
</dbReference>
<dbReference type="GO" id="GO:0004519">
    <property type="term" value="F:endonuclease activity"/>
    <property type="evidence" value="ECO:0007669"/>
    <property type="project" value="UniProtKB-KW"/>
</dbReference>
<evidence type="ECO:0000259" key="1">
    <source>
        <dbReference type="Pfam" id="PF04471"/>
    </source>
</evidence>
<reference evidence="2 3" key="1">
    <citation type="submission" date="2019-03" db="EMBL/GenBank/DDBJ databases">
        <title>Diverse conjugative elements silence natural transformation in Legionella species.</title>
        <authorList>
            <person name="Durieux I."/>
            <person name="Ginevra C."/>
            <person name="Attaiech L."/>
            <person name="Picq K."/>
            <person name="Juan P.A."/>
            <person name="Jarraud S."/>
            <person name="Charpentier X."/>
        </authorList>
    </citation>
    <scope>NUCLEOTIDE SEQUENCE [LARGE SCALE GENOMIC DNA]</scope>
    <source>
        <strain evidence="2 3">HL-0427-4011</strain>
    </source>
</reference>
<dbReference type="AlphaFoldDB" id="A0AAX1ECZ4"/>
<proteinExistence type="predicted"/>
<protein>
    <submittedName>
        <fullName evidence="2">Restriction endonuclease</fullName>
    </submittedName>
</protein>
<dbReference type="SUPFAM" id="SSF52980">
    <property type="entry name" value="Restriction endonuclease-like"/>
    <property type="match status" value="1"/>
</dbReference>
<organism evidence="2 3">
    <name type="scientific">Legionella israelensis</name>
    <dbReference type="NCBI Taxonomy" id="454"/>
    <lineage>
        <taxon>Bacteria</taxon>
        <taxon>Pseudomonadati</taxon>
        <taxon>Pseudomonadota</taxon>
        <taxon>Gammaproteobacteria</taxon>
        <taxon>Legionellales</taxon>
        <taxon>Legionellaceae</taxon>
        <taxon>Legionella</taxon>
    </lineage>
</organism>
<dbReference type="InterPro" id="IPR011856">
    <property type="entry name" value="tRNA_endonuc-like_dom_sf"/>
</dbReference>
<keyword evidence="2" id="KW-0540">Nuclease</keyword>
<dbReference type="EMBL" id="CP038254">
    <property type="protein sequence ID" value="QBR82943.1"/>
    <property type="molecule type" value="Genomic_DNA"/>
</dbReference>
<evidence type="ECO:0000313" key="3">
    <source>
        <dbReference type="Proteomes" id="UP000295517"/>
    </source>
</evidence>
<dbReference type="GO" id="GO:0009307">
    <property type="term" value="P:DNA restriction-modification system"/>
    <property type="evidence" value="ECO:0007669"/>
    <property type="project" value="InterPro"/>
</dbReference>
<feature type="domain" description="Restriction endonuclease type IV Mrr" evidence="1">
    <location>
        <begin position="210"/>
        <end position="289"/>
    </location>
</feature>
<dbReference type="RefSeq" id="WP_135059458.1">
    <property type="nucleotide sequence ID" value="NZ_CP038254.1"/>
</dbReference>
<keyword evidence="2" id="KW-0255">Endonuclease</keyword>
<dbReference type="Pfam" id="PF04471">
    <property type="entry name" value="Mrr_cat"/>
    <property type="match status" value="1"/>
</dbReference>
<sequence>MAEPFHYPPEVFELLVKTIPLLSKSKKGVILFMQGAGVAESDLSEVTKIVHSNPDIINKYEITRNVLTKVNARGDNGLRARREIIKRVVEFQDFSLCWPTDQYPAKGLVASLREIINVKDSFTRMKQERESERLEKATKRKAEQAAATDKRIKIESINSRLSGLFGLNDKPQERGKLLESILNDLFRVYNIHVHEDFRHKCSDNSLVLEQIDGVIELNGSTYLVEMKWLKAAVGVESISQHLVRLFGRANAHGIFIAANGYTEPAIKQCRDALSQKTIILCSLREIIMLLNRQDDLITLLKKKYQSAIVDKNPYHEILA</sequence>
<dbReference type="Gene3D" id="3.40.1350.10">
    <property type="match status" value="1"/>
</dbReference>
<accession>A0AAX1ECZ4</accession>